<gene>
    <name evidence="15" type="primary">LOC108667668</name>
</gene>
<name>A0A8B7N8N4_HYAAZ</name>
<dbReference type="GO" id="GO:0006891">
    <property type="term" value="P:intra-Golgi vesicle-mediated transport"/>
    <property type="evidence" value="ECO:0007669"/>
    <property type="project" value="TreeGrafter"/>
</dbReference>
<keyword evidence="11" id="KW-0472">Membrane</keyword>
<dbReference type="GO" id="GO:0000139">
    <property type="term" value="C:Golgi membrane"/>
    <property type="evidence" value="ECO:0007669"/>
    <property type="project" value="UniProtKB-SubCell"/>
</dbReference>
<dbReference type="Proteomes" id="UP000694843">
    <property type="component" value="Unplaced"/>
</dbReference>
<dbReference type="GeneID" id="108667668"/>
<reference evidence="15" key="1">
    <citation type="submission" date="2025-08" db="UniProtKB">
        <authorList>
            <consortium name="RefSeq"/>
        </authorList>
    </citation>
    <scope>IDENTIFICATION</scope>
</reference>
<evidence type="ECO:0000256" key="8">
    <source>
        <dbReference type="ARBA" id="ARBA00022892"/>
    </source>
</evidence>
<dbReference type="OrthoDB" id="310217at2759"/>
<evidence type="ECO:0000256" key="3">
    <source>
        <dbReference type="ARBA" id="ARBA00008827"/>
    </source>
</evidence>
<evidence type="ECO:0000256" key="12">
    <source>
        <dbReference type="ARBA" id="ARBA00023329"/>
    </source>
</evidence>
<evidence type="ECO:0000256" key="11">
    <source>
        <dbReference type="ARBA" id="ARBA00023136"/>
    </source>
</evidence>
<keyword evidence="10" id="KW-0333">Golgi apparatus</keyword>
<evidence type="ECO:0000256" key="13">
    <source>
        <dbReference type="ARBA" id="ARBA00031602"/>
    </source>
</evidence>
<dbReference type="RefSeq" id="XP_018010201.1">
    <property type="nucleotide sequence ID" value="XM_018154712.2"/>
</dbReference>
<accession>A0A8B7N8N4</accession>
<dbReference type="GO" id="GO:0030126">
    <property type="term" value="C:COPI vesicle coat"/>
    <property type="evidence" value="ECO:0007669"/>
    <property type="project" value="TreeGrafter"/>
</dbReference>
<evidence type="ECO:0000256" key="4">
    <source>
        <dbReference type="ARBA" id="ARBA00011775"/>
    </source>
</evidence>
<evidence type="ECO:0000313" key="14">
    <source>
        <dbReference type="Proteomes" id="UP000694843"/>
    </source>
</evidence>
<dbReference type="Gene3D" id="1.25.40.10">
    <property type="entry name" value="Tetratricopeptide repeat domain"/>
    <property type="match status" value="1"/>
</dbReference>
<dbReference type="Pfam" id="PF04733">
    <property type="entry name" value="Coatomer_E"/>
    <property type="match status" value="1"/>
</dbReference>
<sequence length="158" mass="17648">MVHCYLAMHRLDAARKELKTMQEKDDDATLTQLAQAWIHVASGGDKLQDAYYVYQELIDKNTSTPLLLTGQAACFLGQGKTEEAEAALQEALDKDPNCADALVNLMVLAQHTAKPADVSSRYLAQLRDSHAAHEILRDLRAREDDFDRLVKAYTFVQA</sequence>
<dbReference type="PANTHER" id="PTHR10805">
    <property type="entry name" value="COATOMER SUBUNIT EPSILON"/>
    <property type="match status" value="1"/>
</dbReference>
<dbReference type="InterPro" id="IPR011990">
    <property type="entry name" value="TPR-like_helical_dom_sf"/>
</dbReference>
<evidence type="ECO:0000256" key="10">
    <source>
        <dbReference type="ARBA" id="ARBA00023034"/>
    </source>
</evidence>
<dbReference type="KEGG" id="hazt:108667668"/>
<proteinExistence type="inferred from homology"/>
<evidence type="ECO:0000256" key="6">
    <source>
        <dbReference type="ARBA" id="ARBA00022448"/>
    </source>
</evidence>
<keyword evidence="9" id="KW-0653">Protein transport</keyword>
<comment type="subcellular location">
    <subcellularLocation>
        <location evidence="2">Cytoplasmic vesicle</location>
        <location evidence="2">COPI-coated vesicle membrane</location>
        <topology evidence="2">Peripheral membrane protein</topology>
        <orientation evidence="2">Cytoplasmic side</orientation>
    </subcellularLocation>
    <subcellularLocation>
        <location evidence="1">Golgi apparatus membrane</location>
        <topology evidence="1">Peripheral membrane protein</topology>
        <orientation evidence="1">Cytoplasmic side</orientation>
    </subcellularLocation>
</comment>
<evidence type="ECO:0000313" key="15">
    <source>
        <dbReference type="RefSeq" id="XP_018010201.1"/>
    </source>
</evidence>
<dbReference type="PANTHER" id="PTHR10805:SF0">
    <property type="entry name" value="COATOMER SUBUNIT EPSILON"/>
    <property type="match status" value="1"/>
</dbReference>
<comment type="similarity">
    <text evidence="3">Belongs to the COPE family.</text>
</comment>
<dbReference type="InterPro" id="IPR019734">
    <property type="entry name" value="TPR_rpt"/>
</dbReference>
<evidence type="ECO:0000256" key="5">
    <source>
        <dbReference type="ARBA" id="ARBA00015828"/>
    </source>
</evidence>
<keyword evidence="8" id="KW-0931">ER-Golgi transport</keyword>
<comment type="subunit">
    <text evidence="4">Oligomeric complex that consists of at least the alpha, beta, beta', gamma, delta, epsilon and zeta subunits.</text>
</comment>
<keyword evidence="12" id="KW-0968">Cytoplasmic vesicle</keyword>
<organism evidence="14 15">
    <name type="scientific">Hyalella azteca</name>
    <name type="common">Amphipod</name>
    <dbReference type="NCBI Taxonomy" id="294128"/>
    <lineage>
        <taxon>Eukaryota</taxon>
        <taxon>Metazoa</taxon>
        <taxon>Ecdysozoa</taxon>
        <taxon>Arthropoda</taxon>
        <taxon>Crustacea</taxon>
        <taxon>Multicrustacea</taxon>
        <taxon>Malacostraca</taxon>
        <taxon>Eumalacostraca</taxon>
        <taxon>Peracarida</taxon>
        <taxon>Amphipoda</taxon>
        <taxon>Senticaudata</taxon>
        <taxon>Talitrida</taxon>
        <taxon>Talitroidea</taxon>
        <taxon>Hyalellidae</taxon>
        <taxon>Hyalella</taxon>
    </lineage>
</organism>
<dbReference type="SMART" id="SM00028">
    <property type="entry name" value="TPR"/>
    <property type="match status" value="1"/>
</dbReference>
<evidence type="ECO:0000256" key="1">
    <source>
        <dbReference type="ARBA" id="ARBA00004255"/>
    </source>
</evidence>
<dbReference type="GO" id="GO:0015031">
    <property type="term" value="P:protein transport"/>
    <property type="evidence" value="ECO:0007669"/>
    <property type="project" value="UniProtKB-KW"/>
</dbReference>
<dbReference type="AlphaFoldDB" id="A0A8B7N8N4"/>
<evidence type="ECO:0000256" key="7">
    <source>
        <dbReference type="ARBA" id="ARBA00022490"/>
    </source>
</evidence>
<evidence type="ECO:0000256" key="2">
    <source>
        <dbReference type="ARBA" id="ARBA00004347"/>
    </source>
</evidence>
<dbReference type="GO" id="GO:0006888">
    <property type="term" value="P:endoplasmic reticulum to Golgi vesicle-mediated transport"/>
    <property type="evidence" value="ECO:0007669"/>
    <property type="project" value="TreeGrafter"/>
</dbReference>
<keyword evidence="14" id="KW-1185">Reference proteome</keyword>
<dbReference type="GO" id="GO:0005198">
    <property type="term" value="F:structural molecule activity"/>
    <property type="evidence" value="ECO:0007669"/>
    <property type="project" value="InterPro"/>
</dbReference>
<keyword evidence="7" id="KW-0963">Cytoplasm</keyword>
<dbReference type="SUPFAM" id="SSF48452">
    <property type="entry name" value="TPR-like"/>
    <property type="match status" value="1"/>
</dbReference>
<dbReference type="OMA" id="EYHAKES"/>
<dbReference type="InterPro" id="IPR006822">
    <property type="entry name" value="Coatomer_esu"/>
</dbReference>
<dbReference type="GO" id="GO:0006890">
    <property type="term" value="P:retrograde vesicle-mediated transport, Golgi to endoplasmic reticulum"/>
    <property type="evidence" value="ECO:0007669"/>
    <property type="project" value="InterPro"/>
</dbReference>
<evidence type="ECO:0000256" key="9">
    <source>
        <dbReference type="ARBA" id="ARBA00022927"/>
    </source>
</evidence>
<keyword evidence="6" id="KW-0813">Transport</keyword>
<protein>
    <recommendedName>
        <fullName evidence="5">Coatomer subunit epsilon</fullName>
    </recommendedName>
    <alternativeName>
        <fullName evidence="13">Epsilon-coat protein</fullName>
    </alternativeName>
</protein>